<reference evidence="2 3" key="1">
    <citation type="submission" date="2018-05" db="EMBL/GenBank/DDBJ databases">
        <title>Draft genome sequence of Scytalidium lignicola DSM 105466, a ubiquitous saprotrophic fungus.</title>
        <authorList>
            <person name="Buettner E."/>
            <person name="Gebauer A.M."/>
            <person name="Hofrichter M."/>
            <person name="Liers C."/>
            <person name="Kellner H."/>
        </authorList>
    </citation>
    <scope>NUCLEOTIDE SEQUENCE [LARGE SCALE GENOMIC DNA]</scope>
    <source>
        <strain evidence="2 3">DSM 105466</strain>
    </source>
</reference>
<sequence length="66" mass="7062">MPAPPQKSAIDRAAELLQQNGYRFILKTGGVTYSATLQHKDNLKQNQAAATPASAEPTKTESPATH</sequence>
<protein>
    <submittedName>
        <fullName evidence="2">Uncharacterized protein</fullName>
    </submittedName>
</protein>
<organism evidence="2 3">
    <name type="scientific">Scytalidium lignicola</name>
    <name type="common">Hyphomycete</name>
    <dbReference type="NCBI Taxonomy" id="5539"/>
    <lineage>
        <taxon>Eukaryota</taxon>
        <taxon>Fungi</taxon>
        <taxon>Dikarya</taxon>
        <taxon>Ascomycota</taxon>
        <taxon>Pezizomycotina</taxon>
        <taxon>Leotiomycetes</taxon>
        <taxon>Leotiomycetes incertae sedis</taxon>
        <taxon>Scytalidium</taxon>
    </lineage>
</organism>
<name>A0A3E2HQL1_SCYLI</name>
<evidence type="ECO:0000256" key="1">
    <source>
        <dbReference type="SAM" id="MobiDB-lite"/>
    </source>
</evidence>
<dbReference type="Proteomes" id="UP000258309">
    <property type="component" value="Unassembled WGS sequence"/>
</dbReference>
<proteinExistence type="predicted"/>
<accession>A0A3E2HQL1</accession>
<feature type="non-terminal residue" evidence="2">
    <location>
        <position position="1"/>
    </location>
</feature>
<feature type="non-terminal residue" evidence="2">
    <location>
        <position position="66"/>
    </location>
</feature>
<dbReference type="AlphaFoldDB" id="A0A3E2HQL1"/>
<dbReference type="OrthoDB" id="5221152at2759"/>
<comment type="caution">
    <text evidence="2">The sequence shown here is derived from an EMBL/GenBank/DDBJ whole genome shotgun (WGS) entry which is preliminary data.</text>
</comment>
<feature type="region of interest" description="Disordered" evidence="1">
    <location>
        <begin position="43"/>
        <end position="66"/>
    </location>
</feature>
<keyword evidence="3" id="KW-1185">Reference proteome</keyword>
<gene>
    <name evidence="2" type="ORF">B7463_g638</name>
</gene>
<evidence type="ECO:0000313" key="3">
    <source>
        <dbReference type="Proteomes" id="UP000258309"/>
    </source>
</evidence>
<dbReference type="EMBL" id="NCSJ02000006">
    <property type="protein sequence ID" value="RFU35646.1"/>
    <property type="molecule type" value="Genomic_DNA"/>
</dbReference>
<evidence type="ECO:0000313" key="2">
    <source>
        <dbReference type="EMBL" id="RFU35646.1"/>
    </source>
</evidence>